<keyword evidence="2" id="KW-0813">Transport</keyword>
<evidence type="ECO:0000313" key="7">
    <source>
        <dbReference type="EMBL" id="ROP44781.1"/>
    </source>
</evidence>
<dbReference type="PRINTS" id="PR00181">
    <property type="entry name" value="MALTOSEBP"/>
</dbReference>
<evidence type="ECO:0000256" key="5">
    <source>
        <dbReference type="SAM" id="MobiDB-lite"/>
    </source>
</evidence>
<keyword evidence="8" id="KW-1185">Reference proteome</keyword>
<feature type="chain" id="PRO_5038688194" evidence="6">
    <location>
        <begin position="19"/>
        <end position="434"/>
    </location>
</feature>
<dbReference type="InParanoid" id="A0A3N1HQL8"/>
<organism evidence="7 8">
    <name type="scientific">Pseudokineococcus lusitanus</name>
    <dbReference type="NCBI Taxonomy" id="763993"/>
    <lineage>
        <taxon>Bacteria</taxon>
        <taxon>Bacillati</taxon>
        <taxon>Actinomycetota</taxon>
        <taxon>Actinomycetes</taxon>
        <taxon>Kineosporiales</taxon>
        <taxon>Kineosporiaceae</taxon>
        <taxon>Pseudokineococcus</taxon>
    </lineage>
</organism>
<dbReference type="EMBL" id="RJKN01000002">
    <property type="protein sequence ID" value="ROP44781.1"/>
    <property type="molecule type" value="Genomic_DNA"/>
</dbReference>
<evidence type="ECO:0000256" key="4">
    <source>
        <dbReference type="ARBA" id="ARBA00022729"/>
    </source>
</evidence>
<keyword evidence="3" id="KW-0762">Sugar transport</keyword>
<keyword evidence="4 6" id="KW-0732">Signal</keyword>
<dbReference type="PANTHER" id="PTHR30061">
    <property type="entry name" value="MALTOSE-BINDING PERIPLASMIC PROTEIN"/>
    <property type="match status" value="1"/>
</dbReference>
<accession>A0A3N1HQL8</accession>
<dbReference type="InterPro" id="IPR006059">
    <property type="entry name" value="SBP"/>
</dbReference>
<evidence type="ECO:0000256" key="6">
    <source>
        <dbReference type="SAM" id="SignalP"/>
    </source>
</evidence>
<dbReference type="Proteomes" id="UP000276232">
    <property type="component" value="Unassembled WGS sequence"/>
</dbReference>
<comment type="similarity">
    <text evidence="1">Belongs to the bacterial solute-binding protein 1 family.</text>
</comment>
<dbReference type="Pfam" id="PF13416">
    <property type="entry name" value="SBP_bac_8"/>
    <property type="match status" value="1"/>
</dbReference>
<dbReference type="PROSITE" id="PS51257">
    <property type="entry name" value="PROKAR_LIPOPROTEIN"/>
    <property type="match status" value="1"/>
</dbReference>
<dbReference type="GO" id="GO:1901982">
    <property type="term" value="F:maltose binding"/>
    <property type="evidence" value="ECO:0007669"/>
    <property type="project" value="TreeGrafter"/>
</dbReference>
<evidence type="ECO:0000313" key="8">
    <source>
        <dbReference type="Proteomes" id="UP000276232"/>
    </source>
</evidence>
<dbReference type="Gene3D" id="3.40.190.10">
    <property type="entry name" value="Periplasmic binding protein-like II"/>
    <property type="match status" value="2"/>
</dbReference>
<feature type="signal peptide" evidence="6">
    <location>
        <begin position="1"/>
        <end position="18"/>
    </location>
</feature>
<dbReference type="InterPro" id="IPR006060">
    <property type="entry name" value="Maltose/Cyclodextrin-bd"/>
</dbReference>
<dbReference type="SUPFAM" id="SSF53850">
    <property type="entry name" value="Periplasmic binding protein-like II"/>
    <property type="match status" value="1"/>
</dbReference>
<dbReference type="GO" id="GO:0015144">
    <property type="term" value="F:carbohydrate transmembrane transporter activity"/>
    <property type="evidence" value="ECO:0007669"/>
    <property type="project" value="InterPro"/>
</dbReference>
<dbReference type="GO" id="GO:0015768">
    <property type="term" value="P:maltose transport"/>
    <property type="evidence" value="ECO:0007669"/>
    <property type="project" value="TreeGrafter"/>
</dbReference>
<name>A0A3N1HQL8_9ACTN</name>
<gene>
    <name evidence="7" type="ORF">EDC03_0911</name>
</gene>
<feature type="compositionally biased region" description="Low complexity" evidence="5">
    <location>
        <begin position="29"/>
        <end position="52"/>
    </location>
</feature>
<sequence>MRMSLRAVVAAAGIAALAVTTGCGGGGDTPTTPDAGSTPTTGGDTAAETTGAPQRGDADLVIWTDELKIGPITEIAEDFGEDNGITVAVQAVTDLQSNFITANAASNGPDVVVGAHDWIGNMVQNGAIDPLQITADQVSQYSPVAVDAVTYDEQLYGLPYGVEALVLYRNTDLVPEAPATLDEAFATGLELKAAGTVQSAFNLPVGELGDAYHMQPLYTSLGGYVFGRGADGGYDASDLGVGDEASQAAGARIAELGEGGSGALTRSVSGDNSIALFADGQAPFLLSGPWARADVEAAGFGWDVQAVPGFEGAGPAQPFTGIQAFYVASAGANKAFAQEFVGTTMNTEEAMKVMYDGANIPPSLTTLQESEVAADPQLQAYLDAANAGEPMPSIPQMGAVFEPLGQAYSAIIGGADGAETMVATGDTIRTAIAE</sequence>
<comment type="caution">
    <text evidence="7">The sequence shown here is derived from an EMBL/GenBank/DDBJ whole genome shotgun (WGS) entry which is preliminary data.</text>
</comment>
<dbReference type="GO" id="GO:0055052">
    <property type="term" value="C:ATP-binding cassette (ABC) transporter complex, substrate-binding subunit-containing"/>
    <property type="evidence" value="ECO:0007669"/>
    <property type="project" value="TreeGrafter"/>
</dbReference>
<evidence type="ECO:0000256" key="3">
    <source>
        <dbReference type="ARBA" id="ARBA00022597"/>
    </source>
</evidence>
<dbReference type="OrthoDB" id="9780991at2"/>
<evidence type="ECO:0000256" key="2">
    <source>
        <dbReference type="ARBA" id="ARBA00022448"/>
    </source>
</evidence>
<dbReference type="PANTHER" id="PTHR30061:SF50">
    <property type="entry name" value="MALTOSE_MALTODEXTRIN-BINDING PERIPLASMIC PROTEIN"/>
    <property type="match status" value="1"/>
</dbReference>
<dbReference type="AlphaFoldDB" id="A0A3N1HQL8"/>
<protein>
    <submittedName>
        <fullName evidence="7">Arabinogalactan oligomer/maltooligosaccharide transport system substrate-binding protein</fullName>
    </submittedName>
</protein>
<proteinExistence type="inferred from homology"/>
<reference evidence="7 8" key="1">
    <citation type="journal article" date="2015" name="Stand. Genomic Sci.">
        <title>Genomic Encyclopedia of Bacterial and Archaeal Type Strains, Phase III: the genomes of soil and plant-associated and newly described type strains.</title>
        <authorList>
            <person name="Whitman W.B."/>
            <person name="Woyke T."/>
            <person name="Klenk H.P."/>
            <person name="Zhou Y."/>
            <person name="Lilburn T.G."/>
            <person name="Beck B.J."/>
            <person name="De Vos P."/>
            <person name="Vandamme P."/>
            <person name="Eisen J.A."/>
            <person name="Garrity G."/>
            <person name="Hugenholtz P."/>
            <person name="Kyrpides N.C."/>
        </authorList>
    </citation>
    <scope>NUCLEOTIDE SEQUENCE [LARGE SCALE GENOMIC DNA]</scope>
    <source>
        <strain evidence="7 8">CECT 7306</strain>
    </source>
</reference>
<feature type="region of interest" description="Disordered" evidence="5">
    <location>
        <begin position="22"/>
        <end position="57"/>
    </location>
</feature>
<evidence type="ECO:0000256" key="1">
    <source>
        <dbReference type="ARBA" id="ARBA00008520"/>
    </source>
</evidence>
<dbReference type="GO" id="GO:0042956">
    <property type="term" value="P:maltodextrin transmembrane transport"/>
    <property type="evidence" value="ECO:0007669"/>
    <property type="project" value="TreeGrafter"/>
</dbReference>
<dbReference type="RefSeq" id="WP_123379015.1">
    <property type="nucleotide sequence ID" value="NZ_RJKN01000002.1"/>
</dbReference>